<gene>
    <name evidence="1" type="primary">rbsK</name>
    <name evidence="1" type="ORF">OXU80_08125</name>
</gene>
<protein>
    <submittedName>
        <fullName evidence="1">Ribokinase</fullName>
        <ecNumber evidence="1">2.7.1.15</ecNumber>
    </submittedName>
</protein>
<accession>A0ACD4NTV5</accession>
<dbReference type="EC" id="2.7.1.15" evidence="1"/>
<keyword evidence="1" id="KW-0808">Transferase</keyword>
<organism evidence="1 2">
    <name type="scientific">Antarcticirhabdus aurantiaca</name>
    <dbReference type="NCBI Taxonomy" id="2606717"/>
    <lineage>
        <taxon>Bacteria</taxon>
        <taxon>Pseudomonadati</taxon>
        <taxon>Pseudomonadota</taxon>
        <taxon>Alphaproteobacteria</taxon>
        <taxon>Hyphomicrobiales</taxon>
        <taxon>Aurantimonadaceae</taxon>
        <taxon>Antarcticirhabdus</taxon>
    </lineage>
</organism>
<proteinExistence type="predicted"/>
<dbReference type="EMBL" id="CP113520">
    <property type="protein sequence ID" value="WAJ30161.1"/>
    <property type="molecule type" value="Genomic_DNA"/>
</dbReference>
<sequence length="309" mass="30996">MSQEAPSIVVVGSVNRDLVTILERMPAGGETVHARDFLQSHGGKGANQAVAAARLGAKVALVAKVGGDVFGADALANFRAAGIDTSHVGELPDKPTGTATILVEPDGENRIMIVAGANGALTPADVEAAADTIAKARLVLLQLEVPMETVAAALAVSARVGTPVCLNPAPAPDSLDAGLIGPALRFVVPNRGELALLTGLPTESEADLAAAARALLARGVGAVVVTLGAEGALLVEGEGEPRRFPAARVRALDTTGAGDAFIGAFAARFVHDGDVEAAIRNGAAFAGLSVTRQGAQASYPAMALSDLGD</sequence>
<reference evidence="1" key="1">
    <citation type="submission" date="2022-11" db="EMBL/GenBank/DDBJ databases">
        <title>beta-Carotene-producing bacterium, Jeongeuplla avenae sp. nov., alleviates the salt stress of Arabidopsis seedlings.</title>
        <authorList>
            <person name="Jiang L."/>
            <person name="Lee J."/>
        </authorList>
    </citation>
    <scope>NUCLEOTIDE SEQUENCE</scope>
    <source>
        <strain evidence="1">DY_R2A_6</strain>
    </source>
</reference>
<dbReference type="Proteomes" id="UP001163223">
    <property type="component" value="Chromosome"/>
</dbReference>
<evidence type="ECO:0000313" key="2">
    <source>
        <dbReference type="Proteomes" id="UP001163223"/>
    </source>
</evidence>
<name>A0ACD4NTV5_9HYPH</name>
<evidence type="ECO:0000313" key="1">
    <source>
        <dbReference type="EMBL" id="WAJ30161.1"/>
    </source>
</evidence>
<keyword evidence="2" id="KW-1185">Reference proteome</keyword>